<dbReference type="OrthoDB" id="9814402at2"/>
<dbReference type="GO" id="GO:0016987">
    <property type="term" value="F:sigma factor activity"/>
    <property type="evidence" value="ECO:0007669"/>
    <property type="project" value="UniProtKB-KW"/>
</dbReference>
<dbReference type="Gene3D" id="1.10.10.60">
    <property type="entry name" value="Homeodomain-like"/>
    <property type="match status" value="1"/>
</dbReference>
<dbReference type="InterPro" id="IPR000394">
    <property type="entry name" value="RNA_pol_sigma_54"/>
</dbReference>
<dbReference type="PROSITE" id="PS00717">
    <property type="entry name" value="SIGMA54_1"/>
    <property type="match status" value="1"/>
</dbReference>
<organism evidence="12 13">
    <name type="scientific">Octadecabacter antarcticus 307</name>
    <dbReference type="NCBI Taxonomy" id="391626"/>
    <lineage>
        <taxon>Bacteria</taxon>
        <taxon>Pseudomonadati</taxon>
        <taxon>Pseudomonadota</taxon>
        <taxon>Alphaproteobacteria</taxon>
        <taxon>Rhodobacterales</taxon>
        <taxon>Roseobacteraceae</taxon>
        <taxon>Octadecabacter</taxon>
    </lineage>
</organism>
<dbReference type="HOGENOM" id="CLU_020569_0_0_5"/>
<dbReference type="Pfam" id="PF04552">
    <property type="entry name" value="Sigma54_DBD"/>
    <property type="match status" value="1"/>
</dbReference>
<dbReference type="GO" id="GO:0000428">
    <property type="term" value="C:DNA-directed RNA polymerase complex"/>
    <property type="evidence" value="ECO:0007669"/>
    <property type="project" value="UniProtKB-KW"/>
</dbReference>
<keyword evidence="3 9" id="KW-0808">Transferase</keyword>
<evidence type="ECO:0000256" key="7">
    <source>
        <dbReference type="ARBA" id="ARBA00023125"/>
    </source>
</evidence>
<evidence type="ECO:0000313" key="13">
    <source>
        <dbReference type="Proteomes" id="UP000005307"/>
    </source>
</evidence>
<dbReference type="GO" id="GO:0001216">
    <property type="term" value="F:DNA-binding transcription activator activity"/>
    <property type="evidence" value="ECO:0007669"/>
    <property type="project" value="InterPro"/>
</dbReference>
<sequence>MLNISISTNISQNQSLVFTPQLQQAIKLLLLNNIELSSYAESIAEENPFLEIDLPEVRMPASQGANVAQKNSEFDPISLLPDKAGESFGARLFAQVDDTLKDQAERAIGYALASHLDPTGWLTTPLSLLAQNLNVEEKYVAAVLSKLQRAEPTGLFARDLSECLSLQIPTTDLDHTSMGIIIANLALLERGLLNEMRRKVGCSADELRYFLRRLRGLNPKPGLALSEGDQAPIRAPDLLTAKGPNGEWFVKLNGSTLPIIKVDEAAGQRVRKFLKLEIDQIYVRENLGNARWLKRAIAQRNETSIKVAAEIVRIQLPFLEHGIKHMRPLKLKTIAEAVGLHESTISRVTSALMIQTPQGTLPLKTFFSNAIELNGSDEGASARMVREKVRTLIGQEVPIKPLSDEFIMQKLNSEGLSIARRTIAKYRKLDKIPSSCQRRRNYQLQATM</sequence>
<evidence type="ECO:0000256" key="5">
    <source>
        <dbReference type="ARBA" id="ARBA00023015"/>
    </source>
</evidence>
<evidence type="ECO:0000259" key="10">
    <source>
        <dbReference type="Pfam" id="PF04552"/>
    </source>
</evidence>
<evidence type="ECO:0000256" key="1">
    <source>
        <dbReference type="ARBA" id="ARBA00008798"/>
    </source>
</evidence>
<keyword evidence="8 9" id="KW-0804">Transcription</keyword>
<dbReference type="RefSeq" id="WP_015500544.1">
    <property type="nucleotide sequence ID" value="NC_020911.1"/>
</dbReference>
<dbReference type="InterPro" id="IPR038709">
    <property type="entry name" value="RpoN_core-bd_sf"/>
</dbReference>
<name>M9R8L1_9RHOB</name>
<keyword evidence="2 9" id="KW-0240">DNA-directed RNA polymerase</keyword>
<dbReference type="PANTHER" id="PTHR32248:SF4">
    <property type="entry name" value="RNA POLYMERASE SIGMA-54 FACTOR"/>
    <property type="match status" value="1"/>
</dbReference>
<gene>
    <name evidence="12" type="primary">rpoN</name>
    <name evidence="12" type="ORF">OAN307_c30060</name>
</gene>
<feature type="domain" description="RNA polymerase sigma factor 54 core-binding" evidence="11">
    <location>
        <begin position="85"/>
        <end position="264"/>
    </location>
</feature>
<dbReference type="NCBIfam" id="TIGR02395">
    <property type="entry name" value="rpoN_sigma"/>
    <property type="match status" value="1"/>
</dbReference>
<keyword evidence="4 9" id="KW-0548">Nucleotidyltransferase</keyword>
<evidence type="ECO:0000313" key="12">
    <source>
        <dbReference type="EMBL" id="AGI68557.1"/>
    </source>
</evidence>
<feature type="domain" description="RNA polymerase sigma factor 54 DNA-binding" evidence="10">
    <location>
        <begin position="282"/>
        <end position="440"/>
    </location>
</feature>
<accession>M9R8L1</accession>
<dbReference type="AlphaFoldDB" id="M9R8L1"/>
<reference evidence="12 13" key="1">
    <citation type="journal article" date="2013" name="PLoS ONE">
        <title>Poles Apart: Arctic and Antarctic Octadecabacter strains Share High Genome Plasticity and a New Type of Xanthorhodopsin.</title>
        <authorList>
            <person name="Vollmers J."/>
            <person name="Voget S."/>
            <person name="Dietrich S."/>
            <person name="Gollnow K."/>
            <person name="Smits M."/>
            <person name="Meyer K."/>
            <person name="Brinkhoff T."/>
            <person name="Simon M."/>
            <person name="Daniel R."/>
        </authorList>
    </citation>
    <scope>NUCLEOTIDE SEQUENCE [LARGE SCALE GENOMIC DNA]</scope>
    <source>
        <strain evidence="12 13">307</strain>
    </source>
</reference>
<dbReference type="InterPro" id="IPR007046">
    <property type="entry name" value="RNA_pol_sigma_54_core-bd"/>
</dbReference>
<keyword evidence="13" id="KW-1185">Reference proteome</keyword>
<dbReference type="InterPro" id="IPR007634">
    <property type="entry name" value="RNA_pol_sigma_54_DNA-bd"/>
</dbReference>
<dbReference type="PIRSF" id="PIRSF000774">
    <property type="entry name" value="RpoN"/>
    <property type="match status" value="1"/>
</dbReference>
<dbReference type="PRINTS" id="PR00045">
    <property type="entry name" value="SIGMA54FCT"/>
</dbReference>
<keyword evidence="7 9" id="KW-0238">DNA-binding</keyword>
<evidence type="ECO:0000256" key="9">
    <source>
        <dbReference type="PIRNR" id="PIRNR000774"/>
    </source>
</evidence>
<evidence type="ECO:0000256" key="6">
    <source>
        <dbReference type="ARBA" id="ARBA00023082"/>
    </source>
</evidence>
<keyword evidence="6 9" id="KW-0731">Sigma factor</keyword>
<dbReference type="Pfam" id="PF00309">
    <property type="entry name" value="Sigma54_AID"/>
    <property type="match status" value="1"/>
</dbReference>
<comment type="function">
    <text evidence="9">Sigma factors are initiation factors that promote the attachment of RNA polymerase to specific initiation sites and are then released.</text>
</comment>
<evidence type="ECO:0000256" key="4">
    <source>
        <dbReference type="ARBA" id="ARBA00022695"/>
    </source>
</evidence>
<evidence type="ECO:0000256" key="8">
    <source>
        <dbReference type="ARBA" id="ARBA00023163"/>
    </source>
</evidence>
<dbReference type="Gene3D" id="1.10.10.1330">
    <property type="entry name" value="RNA polymerase sigma-54 factor, core-binding domain"/>
    <property type="match status" value="1"/>
</dbReference>
<dbReference type="PROSITE" id="PS00718">
    <property type="entry name" value="SIGMA54_2"/>
    <property type="match status" value="1"/>
</dbReference>
<dbReference type="eggNOG" id="COG1508">
    <property type="taxonomic scope" value="Bacteria"/>
</dbReference>
<evidence type="ECO:0000256" key="3">
    <source>
        <dbReference type="ARBA" id="ARBA00022679"/>
    </source>
</evidence>
<protein>
    <recommendedName>
        <fullName evidence="9">RNA polymerase sigma-54 factor</fullName>
    </recommendedName>
</protein>
<dbReference type="KEGG" id="oat:OAN307_c30060"/>
<dbReference type="STRING" id="391626.OAN307_c30060"/>
<dbReference type="PANTHER" id="PTHR32248">
    <property type="entry name" value="RNA POLYMERASE SIGMA-54 FACTOR"/>
    <property type="match status" value="1"/>
</dbReference>
<keyword evidence="5 9" id="KW-0805">Transcription regulation</keyword>
<comment type="similarity">
    <text evidence="1 9">Belongs to the sigma-54 factor family.</text>
</comment>
<dbReference type="PROSITE" id="PS50044">
    <property type="entry name" value="SIGMA54_3"/>
    <property type="match status" value="1"/>
</dbReference>
<dbReference type="EMBL" id="CP003740">
    <property type="protein sequence ID" value="AGI68557.1"/>
    <property type="molecule type" value="Genomic_DNA"/>
</dbReference>
<dbReference type="Proteomes" id="UP000005307">
    <property type="component" value="Chromosome"/>
</dbReference>
<proteinExistence type="inferred from homology"/>
<dbReference type="GO" id="GO:0003677">
    <property type="term" value="F:DNA binding"/>
    <property type="evidence" value="ECO:0007669"/>
    <property type="project" value="UniProtKB-KW"/>
</dbReference>
<evidence type="ECO:0000259" key="11">
    <source>
        <dbReference type="Pfam" id="PF04963"/>
    </source>
</evidence>
<dbReference type="GO" id="GO:0006352">
    <property type="term" value="P:DNA-templated transcription initiation"/>
    <property type="evidence" value="ECO:0007669"/>
    <property type="project" value="InterPro"/>
</dbReference>
<evidence type="ECO:0000256" key="2">
    <source>
        <dbReference type="ARBA" id="ARBA00022478"/>
    </source>
</evidence>
<dbReference type="Pfam" id="PF04963">
    <property type="entry name" value="Sigma54_CBD"/>
    <property type="match status" value="1"/>
</dbReference>
<dbReference type="GO" id="GO:0016779">
    <property type="term" value="F:nucleotidyltransferase activity"/>
    <property type="evidence" value="ECO:0007669"/>
    <property type="project" value="UniProtKB-KW"/>
</dbReference>